<dbReference type="InterPro" id="IPR035979">
    <property type="entry name" value="RBD_domain_sf"/>
</dbReference>
<dbReference type="InterPro" id="IPR050502">
    <property type="entry name" value="Euk_RNA-bind_prot"/>
</dbReference>
<feature type="domain" description="RRM" evidence="4">
    <location>
        <begin position="201"/>
        <end position="278"/>
    </location>
</feature>
<dbReference type="InParanoid" id="A0A448YR74"/>
<feature type="region of interest" description="Disordered" evidence="3">
    <location>
        <begin position="276"/>
        <end position="297"/>
    </location>
</feature>
<proteinExistence type="predicted"/>
<dbReference type="FunCoup" id="A0A448YR74">
    <property type="interactions" value="729"/>
</dbReference>
<dbReference type="PROSITE" id="PS50102">
    <property type="entry name" value="RRM"/>
    <property type="match status" value="3"/>
</dbReference>
<feature type="compositionally biased region" description="Acidic residues" evidence="3">
    <location>
        <begin position="399"/>
        <end position="412"/>
    </location>
</feature>
<dbReference type="STRING" id="13370.A0A448YR74"/>
<dbReference type="InterPro" id="IPR012677">
    <property type="entry name" value="Nucleotide-bd_a/b_plait_sf"/>
</dbReference>
<feature type="region of interest" description="Disordered" evidence="3">
    <location>
        <begin position="1"/>
        <end position="59"/>
    </location>
</feature>
<dbReference type="PANTHER" id="PTHR48025">
    <property type="entry name" value="OS02G0815200 PROTEIN"/>
    <property type="match status" value="1"/>
</dbReference>
<feature type="domain" description="RRM" evidence="4">
    <location>
        <begin position="312"/>
        <end position="389"/>
    </location>
</feature>
<dbReference type="GO" id="GO:0003729">
    <property type="term" value="F:mRNA binding"/>
    <property type="evidence" value="ECO:0007669"/>
    <property type="project" value="TreeGrafter"/>
</dbReference>
<feature type="compositionally biased region" description="Basic and acidic residues" evidence="3">
    <location>
        <begin position="160"/>
        <end position="187"/>
    </location>
</feature>
<evidence type="ECO:0000256" key="1">
    <source>
        <dbReference type="ARBA" id="ARBA00022884"/>
    </source>
</evidence>
<accession>A0A448YR74</accession>
<keyword evidence="1 2" id="KW-0694">RNA-binding</keyword>
<dbReference type="OrthoDB" id="1049195at2759"/>
<dbReference type="Proteomes" id="UP000290900">
    <property type="component" value="Unassembled WGS sequence"/>
</dbReference>
<feature type="region of interest" description="Disordered" evidence="3">
    <location>
        <begin position="388"/>
        <end position="463"/>
    </location>
</feature>
<evidence type="ECO:0000313" key="6">
    <source>
        <dbReference type="Proteomes" id="UP000290900"/>
    </source>
</evidence>
<name>A0A448YR74_BRENA</name>
<organism evidence="5 6">
    <name type="scientific">Brettanomyces naardenensis</name>
    <name type="common">Yeast</name>
    <dbReference type="NCBI Taxonomy" id="13370"/>
    <lineage>
        <taxon>Eukaryota</taxon>
        <taxon>Fungi</taxon>
        <taxon>Dikarya</taxon>
        <taxon>Ascomycota</taxon>
        <taxon>Saccharomycotina</taxon>
        <taxon>Pichiomycetes</taxon>
        <taxon>Pichiales</taxon>
        <taxon>Pichiaceae</taxon>
        <taxon>Brettanomyces</taxon>
    </lineage>
</organism>
<dbReference type="Gene3D" id="3.30.70.330">
    <property type="match status" value="3"/>
</dbReference>
<sequence length="463" mass="51636">MSEPMEADDYSRDRSRSPRRNDVRERSRSPARREYYPGYRGSADRGRRGARRGSGYRFRDSDRGFDRGFERGRGMHDFERSNHSYENSVFIGNLPYQSTWRDLKDCFREAGEIVRADVVSSHGVSRGMGTVEFASRDTAQKAIQMFNRTNFMGREIFVREDLPPPGRDEERGSRFQSRGRDAREPARSFRAPPPLPPVDGFEVFVGNLPYTTTNEEFQDMFKGSGDIKSAEIKIDRRGRSKGYGIIVYANQDDAHRTIDAYNGQDVGGRPIEVRSGRSSSTFGVPDAPAAQKPASKNTSFVEGVTGDGAPSSTLFVTNLPWETTQSDLYDLFGSITTVTKAEIQYDRLNRPSGNAVVQLATEDDAANALAQLDHYEYGNRELYLSYANRPASNGNSADQDTEMNDAAPEEQVDTVPQQQPAQPAQPVQEQQQPIVPEQQPVAQGAPVEAPPPATAEDVDHIEE</sequence>
<dbReference type="Pfam" id="PF00076">
    <property type="entry name" value="RRM_1"/>
    <property type="match status" value="3"/>
</dbReference>
<evidence type="ECO:0000259" key="4">
    <source>
        <dbReference type="PROSITE" id="PS50102"/>
    </source>
</evidence>
<reference evidence="5 6" key="1">
    <citation type="submission" date="2018-12" db="EMBL/GenBank/DDBJ databases">
        <authorList>
            <person name="Tiukova I."/>
            <person name="Dainat J."/>
        </authorList>
    </citation>
    <scope>NUCLEOTIDE SEQUENCE [LARGE SCALE GENOMIC DNA]</scope>
</reference>
<evidence type="ECO:0000313" key="5">
    <source>
        <dbReference type="EMBL" id="VEU23401.1"/>
    </source>
</evidence>
<feature type="region of interest" description="Disordered" evidence="3">
    <location>
        <begin position="160"/>
        <end position="193"/>
    </location>
</feature>
<dbReference type="AlphaFoldDB" id="A0A448YR74"/>
<feature type="compositionally biased region" description="Low complexity" evidence="3">
    <location>
        <begin position="415"/>
        <end position="447"/>
    </location>
</feature>
<dbReference type="SUPFAM" id="SSF54928">
    <property type="entry name" value="RNA-binding domain, RBD"/>
    <property type="match status" value="3"/>
</dbReference>
<protein>
    <submittedName>
        <fullName evidence="5">DEKNAAC104668</fullName>
    </submittedName>
</protein>
<dbReference type="EMBL" id="CAACVR010000045">
    <property type="protein sequence ID" value="VEU23401.1"/>
    <property type="molecule type" value="Genomic_DNA"/>
</dbReference>
<evidence type="ECO:0000256" key="3">
    <source>
        <dbReference type="SAM" id="MobiDB-lite"/>
    </source>
</evidence>
<gene>
    <name evidence="5" type="ORF">BRENAR_LOCUS4132</name>
</gene>
<dbReference type="InterPro" id="IPR000504">
    <property type="entry name" value="RRM_dom"/>
</dbReference>
<keyword evidence="6" id="KW-1185">Reference proteome</keyword>
<feature type="compositionally biased region" description="Basic and acidic residues" evidence="3">
    <location>
        <begin position="9"/>
        <end position="35"/>
    </location>
</feature>
<feature type="domain" description="RRM" evidence="4">
    <location>
        <begin position="87"/>
        <end position="163"/>
    </location>
</feature>
<dbReference type="PANTHER" id="PTHR48025:SF1">
    <property type="entry name" value="RRM DOMAIN-CONTAINING PROTEIN"/>
    <property type="match status" value="1"/>
</dbReference>
<evidence type="ECO:0000256" key="2">
    <source>
        <dbReference type="PROSITE-ProRule" id="PRU00176"/>
    </source>
</evidence>
<dbReference type="SMART" id="SM00360">
    <property type="entry name" value="RRM"/>
    <property type="match status" value="3"/>
</dbReference>